<dbReference type="Pfam" id="PF03704">
    <property type="entry name" value="BTAD"/>
    <property type="match status" value="1"/>
</dbReference>
<feature type="domain" description="OmpR/PhoB-type" evidence="4">
    <location>
        <begin position="1"/>
        <end position="98"/>
    </location>
</feature>
<dbReference type="GO" id="GO:0003677">
    <property type="term" value="F:DNA binding"/>
    <property type="evidence" value="ECO:0007669"/>
    <property type="project" value="UniProtKB-UniRule"/>
</dbReference>
<dbReference type="SUPFAM" id="SSF46894">
    <property type="entry name" value="C-terminal effector domain of the bipartite response regulators"/>
    <property type="match status" value="1"/>
</dbReference>
<keyword evidence="6" id="KW-1185">Reference proteome</keyword>
<organism evidence="5 6">
    <name type="scientific">Nakamurella flavida</name>
    <dbReference type="NCBI Taxonomy" id="363630"/>
    <lineage>
        <taxon>Bacteria</taxon>
        <taxon>Bacillati</taxon>
        <taxon>Actinomycetota</taxon>
        <taxon>Actinomycetes</taxon>
        <taxon>Nakamurellales</taxon>
        <taxon>Nakamurellaceae</taxon>
        <taxon>Nakamurella</taxon>
    </lineage>
</organism>
<dbReference type="Pfam" id="PF25872">
    <property type="entry name" value="HTH_77"/>
    <property type="match status" value="1"/>
</dbReference>
<evidence type="ECO:0000256" key="1">
    <source>
        <dbReference type="ARBA" id="ARBA00005820"/>
    </source>
</evidence>
<evidence type="ECO:0000313" key="6">
    <source>
        <dbReference type="Proteomes" id="UP000663801"/>
    </source>
</evidence>
<sequence length="1112" mass="115607">MDLADGAGLRVGILGPLEVVLDGRPVPVTGGRVRALLARLAVAAPDAVTAAALVEAVWPAGPGVDPTNALQSLVSRVRRALGDPALLPAAPGGYRLAVGAADVDAGRFDDLVTAGRRALAGGRAQDAADTLTEALALWRGTPLPDAGDALWALAPVRRLAELHDEAAADRGEALLQIGRSADALVELAVLVEQDPTRERPVALLMRALAGAGRTAEALALYERLRTALADQLGVDPGAATRAVHLAVLRGEIPLATATATTTTTTTTTAAAAAAAAPVADPTPPPAPATGRHNLRAGLTSFLGRQDEVDRVAGLLTTSRLVSVIGPGGAGKTRLATEVARHVLPAAPDGVWMVELAPVTDGTALGQAFLDALGALDARAVDRRPDRAVRDSGDQLVDLLAESHCLLVVDNCEHLVGPVAALVDRLLAQCPDVRVLATSREPLGILGETLCVVPPLGVPPEGVSAADATGYPAVQLLAERARAVAADFTVDGGTVGGVVEIVRRLDGLPLAIELAAARLRVLSVDEIAARLSDRFRLLTGGSRTAMPRHRTLRAVVAWSWDLLDPDEALLAERLAVFPAGATVDAAVAVCAGGRLSAADIGDLLVSLADKSLLETTNGGGAGQVRHRMLETIREYGMERLGERGEADAARAAHARYYAQLARTLDPVLRTREQLGALRTLAEERGNILAALRSLIESPDLDTRLASQDLVLALAWYWTMVGANTDLGAWAGLVLDATADAPDHPNRVWVRAARATAVLAYEESASDLSWVEMRVHLAALGRELAAAPDPPTPGLTVLRPMLAYFGGDRDAGDAQMSTILAGSDGWLRAATRIGRAGHAENEGDVSLIRADADAALADFERIGDRWGISSALIARASVRSLDGDLAGAIADFEQVSRYSAELGSFEDDTLARTRLATLRLTGGDLPGAREDIEAVRAEIGRLSQGVERSLFADAVLAAILLEEGDLPGAGAMADDLRRRVAQHSGTLMHGHAVAVVGAAVARIAVALGDLDVARADLTRAYDAALTTSDLPILAHVGVGVAGLAEVLGMPETAAGMVGVAHLLQGGEDRSDLALVRLVDSLRARLGPLHDEIVVRAMGLDRATAMARLDPRSLT</sequence>
<dbReference type="InterPro" id="IPR016032">
    <property type="entry name" value="Sig_transdc_resp-reg_C-effctor"/>
</dbReference>
<dbReference type="AlphaFoldDB" id="A0A938YPC2"/>
<dbReference type="SMART" id="SM01043">
    <property type="entry name" value="BTAD"/>
    <property type="match status" value="1"/>
</dbReference>
<evidence type="ECO:0000259" key="4">
    <source>
        <dbReference type="PROSITE" id="PS51755"/>
    </source>
</evidence>
<comment type="caution">
    <text evidence="5">The sequence shown here is derived from an EMBL/GenBank/DDBJ whole genome shotgun (WGS) entry which is preliminary data.</text>
</comment>
<proteinExistence type="inferred from homology"/>
<dbReference type="InterPro" id="IPR005158">
    <property type="entry name" value="BTAD"/>
</dbReference>
<evidence type="ECO:0000256" key="3">
    <source>
        <dbReference type="PROSITE-ProRule" id="PRU01091"/>
    </source>
</evidence>
<accession>A0A938YPC2</accession>
<dbReference type="SMART" id="SM00862">
    <property type="entry name" value="Trans_reg_C"/>
    <property type="match status" value="1"/>
</dbReference>
<dbReference type="EMBL" id="JAERWL010000008">
    <property type="protein sequence ID" value="MBM9476515.1"/>
    <property type="molecule type" value="Genomic_DNA"/>
</dbReference>
<dbReference type="PANTHER" id="PTHR47691:SF3">
    <property type="entry name" value="HTH-TYPE TRANSCRIPTIONAL REGULATOR RV0890C-RELATED"/>
    <property type="match status" value="1"/>
</dbReference>
<dbReference type="InterPro" id="IPR027417">
    <property type="entry name" value="P-loop_NTPase"/>
</dbReference>
<dbReference type="SUPFAM" id="SSF48452">
    <property type="entry name" value="TPR-like"/>
    <property type="match status" value="2"/>
</dbReference>
<evidence type="ECO:0000313" key="5">
    <source>
        <dbReference type="EMBL" id="MBM9476515.1"/>
    </source>
</evidence>
<gene>
    <name evidence="5" type="ORF">JL107_08685</name>
</gene>
<dbReference type="Gene3D" id="1.10.10.10">
    <property type="entry name" value="Winged helix-like DNA-binding domain superfamily/Winged helix DNA-binding domain"/>
    <property type="match status" value="1"/>
</dbReference>
<dbReference type="GO" id="GO:0006355">
    <property type="term" value="P:regulation of DNA-templated transcription"/>
    <property type="evidence" value="ECO:0007669"/>
    <property type="project" value="InterPro"/>
</dbReference>
<protein>
    <submittedName>
        <fullName evidence="5">Winged helix-turn-helix domain-containing protein</fullName>
    </submittedName>
</protein>
<dbReference type="InterPro" id="IPR036388">
    <property type="entry name" value="WH-like_DNA-bd_sf"/>
</dbReference>
<dbReference type="Gene3D" id="1.25.40.10">
    <property type="entry name" value="Tetratricopeptide repeat domain"/>
    <property type="match status" value="1"/>
</dbReference>
<dbReference type="InterPro" id="IPR001867">
    <property type="entry name" value="OmpR/PhoB-type_DNA-bd"/>
</dbReference>
<dbReference type="RefSeq" id="WP_205256631.1">
    <property type="nucleotide sequence ID" value="NZ_BAAAPV010000004.1"/>
</dbReference>
<dbReference type="SUPFAM" id="SSF52540">
    <property type="entry name" value="P-loop containing nucleoside triphosphate hydrolases"/>
    <property type="match status" value="1"/>
</dbReference>
<comment type="similarity">
    <text evidence="1">Belongs to the AfsR/DnrI/RedD regulatory family.</text>
</comment>
<dbReference type="Gene3D" id="3.40.50.300">
    <property type="entry name" value="P-loop containing nucleotide triphosphate hydrolases"/>
    <property type="match status" value="1"/>
</dbReference>
<reference evidence="5" key="1">
    <citation type="submission" date="2021-01" db="EMBL/GenBank/DDBJ databases">
        <title>KCTC 19127 draft genome.</title>
        <authorList>
            <person name="An D."/>
        </authorList>
    </citation>
    <scope>NUCLEOTIDE SEQUENCE</scope>
    <source>
        <strain evidence="5">KCTC 19127</strain>
    </source>
</reference>
<dbReference type="GO" id="GO:0000160">
    <property type="term" value="P:phosphorelay signal transduction system"/>
    <property type="evidence" value="ECO:0007669"/>
    <property type="project" value="InterPro"/>
</dbReference>
<keyword evidence="2 3" id="KW-0238">DNA-binding</keyword>
<dbReference type="InterPro" id="IPR058852">
    <property type="entry name" value="HTH_77"/>
</dbReference>
<dbReference type="CDD" id="cd15831">
    <property type="entry name" value="BTAD"/>
    <property type="match status" value="1"/>
</dbReference>
<dbReference type="PROSITE" id="PS51755">
    <property type="entry name" value="OMPR_PHOB"/>
    <property type="match status" value="1"/>
</dbReference>
<dbReference type="PRINTS" id="PR00364">
    <property type="entry name" value="DISEASERSIST"/>
</dbReference>
<feature type="DNA-binding region" description="OmpR/PhoB-type" evidence="3">
    <location>
        <begin position="1"/>
        <end position="98"/>
    </location>
</feature>
<name>A0A938YPC2_9ACTN</name>
<dbReference type="PANTHER" id="PTHR47691">
    <property type="entry name" value="REGULATOR-RELATED"/>
    <property type="match status" value="1"/>
</dbReference>
<dbReference type="InterPro" id="IPR011990">
    <property type="entry name" value="TPR-like_helical_dom_sf"/>
</dbReference>
<evidence type="ECO:0000256" key="2">
    <source>
        <dbReference type="ARBA" id="ARBA00023125"/>
    </source>
</evidence>
<dbReference type="Proteomes" id="UP000663801">
    <property type="component" value="Unassembled WGS sequence"/>
</dbReference>